<comment type="similarity">
    <text evidence="1">Belongs to the AfsR/DnrI/RedD regulatory family.</text>
</comment>
<dbReference type="PROSITE" id="PS51755">
    <property type="entry name" value="OMPR_PHOB"/>
    <property type="match status" value="1"/>
</dbReference>
<dbReference type="InterPro" id="IPR011990">
    <property type="entry name" value="TPR-like_helical_dom_sf"/>
</dbReference>
<dbReference type="Proteomes" id="UP001501747">
    <property type="component" value="Unassembled WGS sequence"/>
</dbReference>
<proteinExistence type="inferred from homology"/>
<feature type="DNA-binding region" description="OmpR/PhoB-type" evidence="6">
    <location>
        <begin position="78"/>
        <end position="176"/>
    </location>
</feature>
<reference evidence="10" key="1">
    <citation type="journal article" date="2019" name="Int. J. Syst. Evol. Microbiol.">
        <title>The Global Catalogue of Microorganisms (GCM) 10K type strain sequencing project: providing services to taxonomists for standard genome sequencing and annotation.</title>
        <authorList>
            <consortium name="The Broad Institute Genomics Platform"/>
            <consortium name="The Broad Institute Genome Sequencing Center for Infectious Disease"/>
            <person name="Wu L."/>
            <person name="Ma J."/>
        </authorList>
    </citation>
    <scope>NUCLEOTIDE SEQUENCE [LARGE SCALE GENOMIC DNA]</scope>
    <source>
        <strain evidence="10">JCM 17342</strain>
    </source>
</reference>
<dbReference type="SMART" id="SM00028">
    <property type="entry name" value="TPR"/>
    <property type="match status" value="6"/>
</dbReference>
<dbReference type="InterPro" id="IPR036388">
    <property type="entry name" value="WH-like_DNA-bd_sf"/>
</dbReference>
<keyword evidence="10" id="KW-1185">Reference proteome</keyword>
<protein>
    <submittedName>
        <fullName evidence="9">BTAD domain-containing putative transcriptional regulator</fullName>
    </submittedName>
</protein>
<dbReference type="CDD" id="cd00093">
    <property type="entry name" value="HTH_XRE"/>
    <property type="match status" value="1"/>
</dbReference>
<feature type="domain" description="HTH cro/C1-type" evidence="7">
    <location>
        <begin position="17"/>
        <end position="72"/>
    </location>
</feature>
<keyword evidence="5" id="KW-0802">TPR repeat</keyword>
<gene>
    <name evidence="9" type="ORF">GCM10022247_29710</name>
</gene>
<dbReference type="SMART" id="SM00862">
    <property type="entry name" value="Trans_reg_C"/>
    <property type="match status" value="1"/>
</dbReference>
<dbReference type="SMART" id="SM00530">
    <property type="entry name" value="HTH_XRE"/>
    <property type="match status" value="1"/>
</dbReference>
<dbReference type="PANTHER" id="PTHR35807">
    <property type="entry name" value="TRANSCRIPTIONAL REGULATOR REDD-RELATED"/>
    <property type="match status" value="1"/>
</dbReference>
<sequence>MLDAVDRAARSSLGPRVRLWRTRAGFTQTEAATAAGISVAGLRDLEQGRIARPRPATLRRLADAFGLSPAETVELLRDNAPASSGIGVGILGPLVLRVGEEAVDLGSAPQRTLLGVLALSPGTPVSRDALVEAVWGHRPPPNVVEILQTHISRLRRRLTQDGPQLAATPGGYQLNAGPDQLDLLAFRALAAEARAARERGDVPGAAEACQRALALWRDAPLADLPALHSHPGVAEVVLARQALVLEFAELAAELGEDERALPPLRGLATAEPLDEAVQARFMLTLAASGRQAAALTTFDEVRRRFAEELGVDPGPKLAEAHQRVLHNRASTPSSASASAHRQLPPDIGDFTGRAAELRWLAELGPTGNALPLVAIEGMAGVGKTRLAVHFAHRLVAAGRYADVQLYVDLRAHSDQPPADPAVVLASFLNLLGVPGAQVPRDLDSRAALYRDRLHGKRVLVILDNAADERQVQPLLPASPDNLVLVTSRRHLALDGAATLALDLFASQDVMALLATIAGAGRVEADRAGAERVAELCGRLPIAVALAARRLQNRPLWTLSDLAERLRASSGRLGELSSGSRGLRAVFDLSYRALAPEPQRFFRLLGVHPGEDATAESAAALTGTDPATARQRLEELVDEHLLTMVTARRYRLHDLLREYAAEHVGEQERREAVERVLTWYLYAADAAREQLFPLFVDIELDPASRPGHVPVHDSDEDAFQWLADEHATLVAAVGVALTEGMHRVAWQLPLVLKHYFERLSNYKDWITTGRDALKAAQRIGDRQAEAMVRSLLGVAHGQLGEIDACVEYFTDSLSLRREVGDVHGEARTLGNLGVAHTHRGDYEDATSYLKQALELSRRTGNQHLEIRMLSNLGRAQMMSGAVGDAILSLETALRPARAAGDVIGLIAVLHNLGESLLRAGRHGEALAVLAECLEGYRDKHFRLYEAEVLELLAEVHGASGEAERAQEHWREAVAILEELGHPRLDEVRAHLR</sequence>
<organism evidence="9 10">
    <name type="scientific">Allokutzneria multivorans</name>
    <dbReference type="NCBI Taxonomy" id="1142134"/>
    <lineage>
        <taxon>Bacteria</taxon>
        <taxon>Bacillati</taxon>
        <taxon>Actinomycetota</taxon>
        <taxon>Actinomycetes</taxon>
        <taxon>Pseudonocardiales</taxon>
        <taxon>Pseudonocardiaceae</taxon>
        <taxon>Allokutzneria</taxon>
    </lineage>
</organism>
<feature type="domain" description="OmpR/PhoB-type" evidence="8">
    <location>
        <begin position="78"/>
        <end position="176"/>
    </location>
</feature>
<dbReference type="InterPro" id="IPR001387">
    <property type="entry name" value="Cro/C1-type_HTH"/>
</dbReference>
<evidence type="ECO:0000259" key="7">
    <source>
        <dbReference type="PROSITE" id="PS50943"/>
    </source>
</evidence>
<dbReference type="InterPro" id="IPR019734">
    <property type="entry name" value="TPR_rpt"/>
</dbReference>
<dbReference type="InterPro" id="IPR051677">
    <property type="entry name" value="AfsR-DnrI-RedD_regulator"/>
</dbReference>
<evidence type="ECO:0000313" key="10">
    <source>
        <dbReference type="Proteomes" id="UP001501747"/>
    </source>
</evidence>
<dbReference type="Gene3D" id="1.10.10.10">
    <property type="entry name" value="Winged helix-like DNA-binding domain superfamily/Winged helix DNA-binding domain"/>
    <property type="match status" value="2"/>
</dbReference>
<evidence type="ECO:0000259" key="8">
    <source>
        <dbReference type="PROSITE" id="PS51755"/>
    </source>
</evidence>
<dbReference type="Gene3D" id="1.25.40.10">
    <property type="entry name" value="Tetratricopeptide repeat domain"/>
    <property type="match status" value="2"/>
</dbReference>
<dbReference type="Gene3D" id="1.10.260.40">
    <property type="entry name" value="lambda repressor-like DNA-binding domains"/>
    <property type="match status" value="1"/>
</dbReference>
<dbReference type="SUPFAM" id="SSF52540">
    <property type="entry name" value="P-loop containing nucleoside triphosphate hydrolases"/>
    <property type="match status" value="1"/>
</dbReference>
<dbReference type="Pfam" id="PF13424">
    <property type="entry name" value="TPR_12"/>
    <property type="match status" value="2"/>
</dbReference>
<dbReference type="PROSITE" id="PS50005">
    <property type="entry name" value="TPR"/>
    <property type="match status" value="1"/>
</dbReference>
<dbReference type="InterPro" id="IPR010982">
    <property type="entry name" value="Lambda_DNA-bd_dom_sf"/>
</dbReference>
<dbReference type="InterPro" id="IPR001867">
    <property type="entry name" value="OmpR/PhoB-type_DNA-bd"/>
</dbReference>
<dbReference type="Pfam" id="PF13560">
    <property type="entry name" value="HTH_31"/>
    <property type="match status" value="1"/>
</dbReference>
<accession>A0ABP7S3B0</accession>
<evidence type="ECO:0000256" key="5">
    <source>
        <dbReference type="PROSITE-ProRule" id="PRU00339"/>
    </source>
</evidence>
<evidence type="ECO:0000313" key="9">
    <source>
        <dbReference type="EMBL" id="GAA4006030.1"/>
    </source>
</evidence>
<keyword evidence="4" id="KW-0804">Transcription</keyword>
<dbReference type="PROSITE" id="PS50943">
    <property type="entry name" value="HTH_CROC1"/>
    <property type="match status" value="1"/>
</dbReference>
<evidence type="ECO:0000256" key="1">
    <source>
        <dbReference type="ARBA" id="ARBA00005820"/>
    </source>
</evidence>
<keyword evidence="3 6" id="KW-0238">DNA-binding</keyword>
<dbReference type="SUPFAM" id="SSF47413">
    <property type="entry name" value="lambda repressor-like DNA-binding domains"/>
    <property type="match status" value="1"/>
</dbReference>
<dbReference type="InterPro" id="IPR005158">
    <property type="entry name" value="BTAD"/>
</dbReference>
<dbReference type="InterPro" id="IPR016032">
    <property type="entry name" value="Sig_transdc_resp-reg_C-effctor"/>
</dbReference>
<evidence type="ECO:0000256" key="6">
    <source>
        <dbReference type="PROSITE-ProRule" id="PRU01091"/>
    </source>
</evidence>
<dbReference type="PRINTS" id="PR00364">
    <property type="entry name" value="DISEASERSIST"/>
</dbReference>
<dbReference type="Pfam" id="PF00486">
    <property type="entry name" value="Trans_reg_C"/>
    <property type="match status" value="1"/>
</dbReference>
<dbReference type="CDD" id="cd15831">
    <property type="entry name" value="BTAD"/>
    <property type="match status" value="1"/>
</dbReference>
<comment type="caution">
    <text evidence="9">The sequence shown here is derived from an EMBL/GenBank/DDBJ whole genome shotgun (WGS) entry which is preliminary data.</text>
</comment>
<keyword evidence="2" id="KW-0805">Transcription regulation</keyword>
<dbReference type="SUPFAM" id="SSF46894">
    <property type="entry name" value="C-terminal effector domain of the bipartite response regulators"/>
    <property type="match status" value="1"/>
</dbReference>
<dbReference type="SMART" id="SM01043">
    <property type="entry name" value="BTAD"/>
    <property type="match status" value="1"/>
</dbReference>
<evidence type="ECO:0000256" key="4">
    <source>
        <dbReference type="ARBA" id="ARBA00023163"/>
    </source>
</evidence>
<name>A0ABP7S3B0_9PSEU</name>
<dbReference type="SUPFAM" id="SSF48452">
    <property type="entry name" value="TPR-like"/>
    <property type="match status" value="2"/>
</dbReference>
<evidence type="ECO:0000256" key="3">
    <source>
        <dbReference type="ARBA" id="ARBA00023125"/>
    </source>
</evidence>
<feature type="repeat" description="TPR" evidence="5">
    <location>
        <begin position="825"/>
        <end position="858"/>
    </location>
</feature>
<evidence type="ECO:0000256" key="2">
    <source>
        <dbReference type="ARBA" id="ARBA00023015"/>
    </source>
</evidence>
<dbReference type="CDD" id="cd00383">
    <property type="entry name" value="trans_reg_C"/>
    <property type="match status" value="1"/>
</dbReference>
<dbReference type="Pfam" id="PF03704">
    <property type="entry name" value="BTAD"/>
    <property type="match status" value="1"/>
</dbReference>
<dbReference type="PANTHER" id="PTHR35807:SF1">
    <property type="entry name" value="TRANSCRIPTIONAL REGULATOR REDD"/>
    <property type="match status" value="1"/>
</dbReference>
<dbReference type="InterPro" id="IPR027417">
    <property type="entry name" value="P-loop_NTPase"/>
</dbReference>
<dbReference type="EMBL" id="BAABAL010000008">
    <property type="protein sequence ID" value="GAA4006030.1"/>
    <property type="molecule type" value="Genomic_DNA"/>
</dbReference>